<dbReference type="AlphaFoldDB" id="A0A2K1IU60"/>
<dbReference type="PaxDb" id="3218-PP1S9_71V6.1"/>
<dbReference type="EMBL" id="ABEU02000020">
    <property type="protein sequence ID" value="PNR32798.1"/>
    <property type="molecule type" value="Genomic_DNA"/>
</dbReference>
<dbReference type="CDD" id="cd00519">
    <property type="entry name" value="Lipase_3"/>
    <property type="match status" value="1"/>
</dbReference>
<name>A0A2K1IU60_PHYPA</name>
<keyword evidence="1" id="KW-0812">Transmembrane</keyword>
<reference evidence="3 5" key="1">
    <citation type="journal article" date="2008" name="Science">
        <title>The Physcomitrella genome reveals evolutionary insights into the conquest of land by plants.</title>
        <authorList>
            <person name="Rensing S."/>
            <person name="Lang D."/>
            <person name="Zimmer A."/>
            <person name="Terry A."/>
            <person name="Salamov A."/>
            <person name="Shapiro H."/>
            <person name="Nishiyama T."/>
            <person name="Perroud P.-F."/>
            <person name="Lindquist E."/>
            <person name="Kamisugi Y."/>
            <person name="Tanahashi T."/>
            <person name="Sakakibara K."/>
            <person name="Fujita T."/>
            <person name="Oishi K."/>
            <person name="Shin-I T."/>
            <person name="Kuroki Y."/>
            <person name="Toyoda A."/>
            <person name="Suzuki Y."/>
            <person name="Hashimoto A."/>
            <person name="Yamaguchi K."/>
            <person name="Sugano A."/>
            <person name="Kohara Y."/>
            <person name="Fujiyama A."/>
            <person name="Anterola A."/>
            <person name="Aoki S."/>
            <person name="Ashton N."/>
            <person name="Barbazuk W.B."/>
            <person name="Barker E."/>
            <person name="Bennetzen J."/>
            <person name="Bezanilla M."/>
            <person name="Blankenship R."/>
            <person name="Cho S.H."/>
            <person name="Dutcher S."/>
            <person name="Estelle M."/>
            <person name="Fawcett J.A."/>
            <person name="Gundlach H."/>
            <person name="Hanada K."/>
            <person name="Heyl A."/>
            <person name="Hicks K.A."/>
            <person name="Hugh J."/>
            <person name="Lohr M."/>
            <person name="Mayer K."/>
            <person name="Melkozernov A."/>
            <person name="Murata T."/>
            <person name="Nelson D."/>
            <person name="Pils B."/>
            <person name="Prigge M."/>
            <person name="Reiss B."/>
            <person name="Renner T."/>
            <person name="Rombauts S."/>
            <person name="Rushton P."/>
            <person name="Sanderfoot A."/>
            <person name="Schween G."/>
            <person name="Shiu S.-H."/>
            <person name="Stueber K."/>
            <person name="Theodoulou F.L."/>
            <person name="Tu H."/>
            <person name="Van de Peer Y."/>
            <person name="Verrier P.J."/>
            <person name="Waters E."/>
            <person name="Wood A."/>
            <person name="Yang L."/>
            <person name="Cove D."/>
            <person name="Cuming A."/>
            <person name="Hasebe M."/>
            <person name="Lucas S."/>
            <person name="Mishler D.B."/>
            <person name="Reski R."/>
            <person name="Grigoriev I."/>
            <person name="Quatrano R.S."/>
            <person name="Boore J.L."/>
        </authorList>
    </citation>
    <scope>NUCLEOTIDE SEQUENCE [LARGE SCALE GENOMIC DNA]</scope>
    <source>
        <strain evidence="4 5">cv. Gransden 2004</strain>
    </source>
</reference>
<dbReference type="InterPro" id="IPR029058">
    <property type="entry name" value="AB_hydrolase_fold"/>
</dbReference>
<evidence type="ECO:0000259" key="2">
    <source>
        <dbReference type="Pfam" id="PF01764"/>
    </source>
</evidence>
<evidence type="ECO:0000313" key="3">
    <source>
        <dbReference type="EMBL" id="PNR32798.1"/>
    </source>
</evidence>
<keyword evidence="5" id="KW-1185">Reference proteome</keyword>
<dbReference type="OrthoDB" id="438440at2759"/>
<organism evidence="3">
    <name type="scientific">Physcomitrium patens</name>
    <name type="common">Spreading-leaved earth moss</name>
    <name type="synonym">Physcomitrella patens</name>
    <dbReference type="NCBI Taxonomy" id="3218"/>
    <lineage>
        <taxon>Eukaryota</taxon>
        <taxon>Viridiplantae</taxon>
        <taxon>Streptophyta</taxon>
        <taxon>Embryophyta</taxon>
        <taxon>Bryophyta</taxon>
        <taxon>Bryophytina</taxon>
        <taxon>Bryopsida</taxon>
        <taxon>Funariidae</taxon>
        <taxon>Funariales</taxon>
        <taxon>Funariaceae</taxon>
        <taxon>Physcomitrium</taxon>
    </lineage>
</organism>
<protein>
    <recommendedName>
        <fullName evidence="2">Fungal lipase-type domain-containing protein</fullName>
    </recommendedName>
</protein>
<accession>A0A2K1IU60</accession>
<feature type="transmembrane region" description="Helical" evidence="1">
    <location>
        <begin position="186"/>
        <end position="208"/>
    </location>
</feature>
<dbReference type="Gramene" id="Pp3c20_5230V3.1">
    <property type="protein sequence ID" value="Pp3c20_5230V3.1"/>
    <property type="gene ID" value="Pp3c20_5230"/>
</dbReference>
<sequence>MKLGKSLRQYFSTKAESRRQEEASWDEDLVGGRNSKLWKNRVFWQGSLDSQGFSRAPVVEVRDIFRHCVRILGAYGNDIDGLIKPIREHEPQFDSRFVVDLHRPKAPRACPPYFIYVDHRYKEVSMYIRGLNLLHRRDYVVLLKNRKGEKPYEEGFVHHGMSEAAEWATEHVAPVLKEQLRSNKGYRLTIVGHSLGAGVAALFIMMLVKSPELVGLADPREIRAILFAPPRDDFLPRASTKSVKRVFLVTLPLSIFVYFTFWLKQTRQSKKDEEAQRLYPPGKVYHFVYKQPGRRGDRPIRARVVPSAEGRFERIVIPSPGTISNHSVLRLAKHLKKFDWPELKDAWLTSVLQTSKK</sequence>
<evidence type="ECO:0000256" key="1">
    <source>
        <dbReference type="SAM" id="Phobius"/>
    </source>
</evidence>
<dbReference type="EnsemblPlants" id="Pp3c20_5230V3.1">
    <property type="protein sequence ID" value="Pp3c20_5230V3.1"/>
    <property type="gene ID" value="Pp3c20_5230"/>
</dbReference>
<keyword evidence="1" id="KW-0472">Membrane</keyword>
<gene>
    <name evidence="4" type="primary">LOC112273178</name>
    <name evidence="3" type="ORF">PHYPA_024740</name>
</gene>
<evidence type="ECO:0000313" key="5">
    <source>
        <dbReference type="Proteomes" id="UP000006727"/>
    </source>
</evidence>
<dbReference type="GO" id="GO:0006629">
    <property type="term" value="P:lipid metabolic process"/>
    <property type="evidence" value="ECO:0007669"/>
    <property type="project" value="InterPro"/>
</dbReference>
<proteinExistence type="predicted"/>
<feature type="transmembrane region" description="Helical" evidence="1">
    <location>
        <begin position="246"/>
        <end position="263"/>
    </location>
</feature>
<evidence type="ECO:0000313" key="4">
    <source>
        <dbReference type="EnsemblPlants" id="Pp3c20_5230V3.1"/>
    </source>
</evidence>
<dbReference type="Proteomes" id="UP000006727">
    <property type="component" value="Chromosome 20"/>
</dbReference>
<dbReference type="SUPFAM" id="SSF53474">
    <property type="entry name" value="alpha/beta-Hydrolases"/>
    <property type="match status" value="1"/>
</dbReference>
<feature type="domain" description="Fungal lipase-type" evidence="2">
    <location>
        <begin position="127"/>
        <end position="231"/>
    </location>
</feature>
<dbReference type="InterPro" id="IPR002921">
    <property type="entry name" value="Fungal_lipase-type"/>
</dbReference>
<dbReference type="PANTHER" id="PTHR46398:SF14">
    <property type="entry name" value="FUNGAL LIPASE-LIKE DOMAIN-CONTAINING PROTEIN"/>
    <property type="match status" value="1"/>
</dbReference>
<reference evidence="3 5" key="2">
    <citation type="journal article" date="2018" name="Plant J.">
        <title>The Physcomitrella patens chromosome-scale assembly reveals moss genome structure and evolution.</title>
        <authorList>
            <person name="Lang D."/>
            <person name="Ullrich K.K."/>
            <person name="Murat F."/>
            <person name="Fuchs J."/>
            <person name="Jenkins J."/>
            <person name="Haas F.B."/>
            <person name="Piednoel M."/>
            <person name="Gundlach H."/>
            <person name="Van Bel M."/>
            <person name="Meyberg R."/>
            <person name="Vives C."/>
            <person name="Morata J."/>
            <person name="Symeonidi A."/>
            <person name="Hiss M."/>
            <person name="Muchero W."/>
            <person name="Kamisugi Y."/>
            <person name="Saleh O."/>
            <person name="Blanc G."/>
            <person name="Decker E.L."/>
            <person name="van Gessel N."/>
            <person name="Grimwood J."/>
            <person name="Hayes R.D."/>
            <person name="Graham S.W."/>
            <person name="Gunter L.E."/>
            <person name="McDaniel S.F."/>
            <person name="Hoernstein S.N.W."/>
            <person name="Larsson A."/>
            <person name="Li F.W."/>
            <person name="Perroud P.F."/>
            <person name="Phillips J."/>
            <person name="Ranjan P."/>
            <person name="Rokshar D.S."/>
            <person name="Rothfels C.J."/>
            <person name="Schneider L."/>
            <person name="Shu S."/>
            <person name="Stevenson D.W."/>
            <person name="Thummler F."/>
            <person name="Tillich M."/>
            <person name="Villarreal Aguilar J.C."/>
            <person name="Widiez T."/>
            <person name="Wong G.K."/>
            <person name="Wymore A."/>
            <person name="Zhang Y."/>
            <person name="Zimmer A.D."/>
            <person name="Quatrano R.S."/>
            <person name="Mayer K.F.X."/>
            <person name="Goodstein D."/>
            <person name="Casacuberta J.M."/>
            <person name="Vandepoele K."/>
            <person name="Reski R."/>
            <person name="Cuming A.C."/>
            <person name="Tuskan G.A."/>
            <person name="Maumus F."/>
            <person name="Salse J."/>
            <person name="Schmutz J."/>
            <person name="Rensing S.A."/>
        </authorList>
    </citation>
    <scope>NUCLEOTIDE SEQUENCE [LARGE SCALE GENOMIC DNA]</scope>
    <source>
        <strain evidence="4 5">cv. Gransden 2004</strain>
    </source>
</reference>
<dbReference type="Gene3D" id="3.40.50.1820">
    <property type="entry name" value="alpha/beta hydrolase"/>
    <property type="match status" value="1"/>
</dbReference>
<reference evidence="4" key="3">
    <citation type="submission" date="2020-12" db="UniProtKB">
        <authorList>
            <consortium name="EnsemblPlants"/>
        </authorList>
    </citation>
    <scope>IDENTIFICATION</scope>
</reference>
<keyword evidence="1" id="KW-1133">Transmembrane helix</keyword>
<dbReference type="Pfam" id="PF01764">
    <property type="entry name" value="Lipase_3"/>
    <property type="match status" value="1"/>
</dbReference>
<dbReference type="PANTHER" id="PTHR46398">
    <property type="entry name" value="ALPHA/BETA-HYDROLASES SUPERFAMILY PROTEIN"/>
    <property type="match status" value="1"/>
</dbReference>